<protein>
    <submittedName>
        <fullName evidence="2">Putative lipoprotein</fullName>
    </submittedName>
</protein>
<dbReference type="Pfam" id="PF04507">
    <property type="entry name" value="DUF576"/>
    <property type="match status" value="1"/>
</dbReference>
<dbReference type="InterPro" id="IPR038641">
    <property type="entry name" value="Csa_sf"/>
</dbReference>
<dbReference type="EMBL" id="CACRTO010000021">
    <property type="protein sequence ID" value="VYU40613.1"/>
    <property type="molecule type" value="Genomic_DNA"/>
</dbReference>
<dbReference type="Gene3D" id="2.50.20.40">
    <property type="match status" value="1"/>
</dbReference>
<dbReference type="InterPro" id="IPR007595">
    <property type="entry name" value="Csa"/>
</dbReference>
<evidence type="ECO:0000256" key="1">
    <source>
        <dbReference type="ARBA" id="ARBA00009715"/>
    </source>
</evidence>
<keyword evidence="2" id="KW-0449">Lipoprotein</keyword>
<sequence length="265" mass="30490">MLRKILNIKKLLLLLVGGVLIMISITGCSNVINKPSDKEIVGKFAEFVNMFPTEDLTVLYDKNGNGSDLKAGDLGTWQLSSYKYSISEKGDEKIGVIIRFNRNTKEAKGIFIKSVIKDEETIEDIEYPIYYDKDGLHFVDKNMEASIVEELSNFKIMYEFISIDREYLNTLKSKDIFYNEEVPLYGATYKLTAEDKNIKKIKELYPDVVMDENNLILDFMGNGTPWKTTSYLSLWIRLDDKNNNYFKANMSFKKSDTSENVSSEE</sequence>
<comment type="similarity">
    <text evidence="1">Belongs to the staphylococcal tandem lipoprotein family.</text>
</comment>
<dbReference type="AlphaFoldDB" id="A0A6N3EQ07"/>
<evidence type="ECO:0000313" key="2">
    <source>
        <dbReference type="EMBL" id="VYU40613.1"/>
    </source>
</evidence>
<dbReference type="PROSITE" id="PS51257">
    <property type="entry name" value="PROKAR_LIPOPROTEIN"/>
    <property type="match status" value="1"/>
</dbReference>
<accession>A0A6N3EQ07</accession>
<reference evidence="2" key="1">
    <citation type="submission" date="2019-11" db="EMBL/GenBank/DDBJ databases">
        <authorList>
            <person name="Feng L."/>
        </authorList>
    </citation>
    <scope>NUCLEOTIDE SEQUENCE</scope>
    <source>
        <strain evidence="2">CTertiumLFYP3</strain>
    </source>
</reference>
<gene>
    <name evidence="2" type="ORF">CTLFYP3_02317</name>
</gene>
<name>A0A6N3EQ07_9CLOT</name>
<organism evidence="2">
    <name type="scientific">Clostridium tertium</name>
    <dbReference type="NCBI Taxonomy" id="1559"/>
    <lineage>
        <taxon>Bacteria</taxon>
        <taxon>Bacillati</taxon>
        <taxon>Bacillota</taxon>
        <taxon>Clostridia</taxon>
        <taxon>Eubacteriales</taxon>
        <taxon>Clostridiaceae</taxon>
        <taxon>Clostridium</taxon>
    </lineage>
</organism>
<proteinExistence type="inferred from homology"/>